<keyword evidence="13" id="KW-1185">Reference proteome</keyword>
<evidence type="ECO:0000313" key="13">
    <source>
        <dbReference type="Proteomes" id="UP000317982"/>
    </source>
</evidence>
<evidence type="ECO:0000259" key="11">
    <source>
        <dbReference type="Pfam" id="PF00999"/>
    </source>
</evidence>
<evidence type="ECO:0000313" key="12">
    <source>
        <dbReference type="EMBL" id="TQS42213.1"/>
    </source>
</evidence>
<comment type="caution">
    <text evidence="10">Lacks conserved residue(s) required for the propagation of feature annotation.</text>
</comment>
<keyword evidence="6 10" id="KW-0915">Sodium</keyword>
<evidence type="ECO:0000256" key="2">
    <source>
        <dbReference type="ARBA" id="ARBA00022448"/>
    </source>
</evidence>
<dbReference type="Proteomes" id="UP000317982">
    <property type="component" value="Unassembled WGS sequence"/>
</dbReference>
<dbReference type="GO" id="GO:0051453">
    <property type="term" value="P:regulation of intracellular pH"/>
    <property type="evidence" value="ECO:0007669"/>
    <property type="project" value="TreeGrafter"/>
</dbReference>
<feature type="transmembrane region" description="Helical" evidence="10">
    <location>
        <begin position="387"/>
        <end position="408"/>
    </location>
</feature>
<dbReference type="Pfam" id="PF00999">
    <property type="entry name" value="Na_H_Exchanger"/>
    <property type="match status" value="1"/>
</dbReference>
<keyword evidence="4 10" id="KW-0812">Transmembrane</keyword>
<dbReference type="PANTHER" id="PTHR10110:SF86">
    <property type="entry name" value="SODIUM_HYDROGEN EXCHANGER 7"/>
    <property type="match status" value="1"/>
</dbReference>
<dbReference type="GO" id="GO:0015385">
    <property type="term" value="F:sodium:proton antiporter activity"/>
    <property type="evidence" value="ECO:0007669"/>
    <property type="project" value="InterPro"/>
</dbReference>
<keyword evidence="10" id="KW-0050">Antiport</keyword>
<evidence type="ECO:0000256" key="7">
    <source>
        <dbReference type="ARBA" id="ARBA00023065"/>
    </source>
</evidence>
<dbReference type="GO" id="GO:0098719">
    <property type="term" value="P:sodium ion import across plasma membrane"/>
    <property type="evidence" value="ECO:0007669"/>
    <property type="project" value="TreeGrafter"/>
</dbReference>
<gene>
    <name evidence="12" type="ORF">FL583_25065</name>
</gene>
<feature type="transmembrane region" description="Helical" evidence="10">
    <location>
        <begin position="97"/>
        <end position="119"/>
    </location>
</feature>
<comment type="subcellular location">
    <subcellularLocation>
        <location evidence="1 10">Cell membrane</location>
        <topology evidence="1 10">Multi-pass membrane protein</topology>
    </subcellularLocation>
</comment>
<sequence length="529" mass="55350">MSRFSLSLRGSSPAVSSLVIVLVLLLGVVLVSPLADRFGVPAPVALTLVGAVLALLPHAPRELIDPDLVLPLFLPPLLFAAAQRSSRRDFTRNWKALLALAVGLVLVTTAVVAVVARWVDPSLPLWAAIALGAIVSPPDPVAATSLAGRLGLPKRLVSVLEGEGLINDAVALVVYTMAVSAALTGSLSVPDGAGTLAVSVLVAPLVGLLVGWLGRTMISHLSDPRAEVGLSLLLPYGAYLAMEELGGSGVLAVVVAGLMLGERGSDAYTGAGFLAGNTVWRVLDWLIGGFAFGLVGFELVKVVADPGVPTYGAGVALAVCLAAVATRALFVLPLGWVAGRRMRKSVDQGHGWRESVVVSWAGMRGVVTLATALALPDDFPGRPVVLFAAIAVVVVTLVGQGLSLPWLVRALGVRSSDEEQDDIGRARALAAGAALARLDELHADGRVDDEVAGAVRKRYARSVPDLREDLPDEVQQRIFDVTKVSKHLREAEQAAVLNLRSEGEVSAEAADRVLRDIAARSLRDSYRHS</sequence>
<dbReference type="OrthoDB" id="57886at2"/>
<evidence type="ECO:0000256" key="10">
    <source>
        <dbReference type="RuleBase" id="RU366002"/>
    </source>
</evidence>
<evidence type="ECO:0000256" key="4">
    <source>
        <dbReference type="ARBA" id="ARBA00022692"/>
    </source>
</evidence>
<dbReference type="InterPro" id="IPR004705">
    <property type="entry name" value="Cation/H_exchanger_CPA1_bac"/>
</dbReference>
<feature type="transmembrane region" description="Helical" evidence="10">
    <location>
        <begin position="282"/>
        <end position="304"/>
    </location>
</feature>
<protein>
    <submittedName>
        <fullName evidence="12">Na+/H+ antiporter</fullName>
    </submittedName>
</protein>
<feature type="transmembrane region" description="Helical" evidence="10">
    <location>
        <begin position="12"/>
        <end position="31"/>
    </location>
</feature>
<reference evidence="12 13" key="1">
    <citation type="submission" date="2019-07" db="EMBL/GenBank/DDBJ databases">
        <title>Cryptosporangium phraense sp. nov., isolated from plant litter.</title>
        <authorList>
            <person name="Suriyachadkun C."/>
        </authorList>
    </citation>
    <scope>NUCLEOTIDE SEQUENCE [LARGE SCALE GENOMIC DNA]</scope>
    <source>
        <strain evidence="12 13">A-T 5661</strain>
    </source>
</reference>
<organism evidence="12 13">
    <name type="scientific">Cryptosporangium phraense</name>
    <dbReference type="NCBI Taxonomy" id="2593070"/>
    <lineage>
        <taxon>Bacteria</taxon>
        <taxon>Bacillati</taxon>
        <taxon>Actinomycetota</taxon>
        <taxon>Actinomycetes</taxon>
        <taxon>Cryptosporangiales</taxon>
        <taxon>Cryptosporangiaceae</taxon>
        <taxon>Cryptosporangium</taxon>
    </lineage>
</organism>
<dbReference type="PANTHER" id="PTHR10110">
    <property type="entry name" value="SODIUM/HYDROGEN EXCHANGER"/>
    <property type="match status" value="1"/>
</dbReference>
<evidence type="ECO:0000256" key="9">
    <source>
        <dbReference type="ARBA" id="ARBA00023201"/>
    </source>
</evidence>
<dbReference type="InParanoid" id="A0A545ALM2"/>
<keyword evidence="7 10" id="KW-0406">Ion transport</keyword>
<dbReference type="AlphaFoldDB" id="A0A545ALM2"/>
<keyword evidence="9 10" id="KW-0739">Sodium transport</keyword>
<feature type="transmembrane region" description="Helical" evidence="10">
    <location>
        <begin position="238"/>
        <end position="261"/>
    </location>
</feature>
<evidence type="ECO:0000256" key="1">
    <source>
        <dbReference type="ARBA" id="ARBA00004651"/>
    </source>
</evidence>
<dbReference type="InterPro" id="IPR006153">
    <property type="entry name" value="Cation/H_exchanger_TM"/>
</dbReference>
<name>A0A545ALM2_9ACTN</name>
<keyword evidence="2 10" id="KW-0813">Transport</keyword>
<feature type="transmembrane region" description="Helical" evidence="10">
    <location>
        <begin position="310"/>
        <end position="336"/>
    </location>
</feature>
<keyword evidence="8 10" id="KW-0472">Membrane</keyword>
<feature type="transmembrane region" description="Helical" evidence="10">
    <location>
        <begin position="357"/>
        <end position="375"/>
    </location>
</feature>
<accession>A0A545ALM2</accession>
<evidence type="ECO:0000256" key="6">
    <source>
        <dbReference type="ARBA" id="ARBA00023053"/>
    </source>
</evidence>
<keyword evidence="5 10" id="KW-1133">Transmembrane helix</keyword>
<feature type="domain" description="Cation/H+ exchanger transmembrane" evidence="11">
    <location>
        <begin position="29"/>
        <end position="409"/>
    </location>
</feature>
<dbReference type="EMBL" id="VIRS01000019">
    <property type="protein sequence ID" value="TQS42213.1"/>
    <property type="molecule type" value="Genomic_DNA"/>
</dbReference>
<feature type="transmembrane region" description="Helical" evidence="10">
    <location>
        <begin position="196"/>
        <end position="218"/>
    </location>
</feature>
<comment type="function">
    <text evidence="10">Na(+)/H(+) antiporter that extrudes sodium in exchange for external protons.</text>
</comment>
<keyword evidence="3 10" id="KW-1003">Cell membrane</keyword>
<dbReference type="GO" id="GO:0015386">
    <property type="term" value="F:potassium:proton antiporter activity"/>
    <property type="evidence" value="ECO:0007669"/>
    <property type="project" value="TreeGrafter"/>
</dbReference>
<dbReference type="GO" id="GO:0005886">
    <property type="term" value="C:plasma membrane"/>
    <property type="evidence" value="ECO:0007669"/>
    <property type="project" value="UniProtKB-SubCell"/>
</dbReference>
<feature type="transmembrane region" description="Helical" evidence="10">
    <location>
        <begin position="38"/>
        <end position="56"/>
    </location>
</feature>
<proteinExistence type="inferred from homology"/>
<comment type="similarity">
    <text evidence="10">Belongs to the monovalent cation:proton antiporter 1 (CPA1) transporter (TC 2.A.36) family.</text>
</comment>
<comment type="caution">
    <text evidence="12">The sequence shown here is derived from an EMBL/GenBank/DDBJ whole genome shotgun (WGS) entry which is preliminary data.</text>
</comment>
<dbReference type="InterPro" id="IPR018422">
    <property type="entry name" value="Cation/H_exchanger_CPA1"/>
</dbReference>
<dbReference type="NCBIfam" id="TIGR00831">
    <property type="entry name" value="a_cpa1"/>
    <property type="match status" value="1"/>
</dbReference>
<evidence type="ECO:0000256" key="3">
    <source>
        <dbReference type="ARBA" id="ARBA00022475"/>
    </source>
</evidence>
<dbReference type="Gene3D" id="6.10.140.1330">
    <property type="match status" value="1"/>
</dbReference>
<evidence type="ECO:0000256" key="5">
    <source>
        <dbReference type="ARBA" id="ARBA00022989"/>
    </source>
</evidence>
<feature type="transmembrane region" description="Helical" evidence="10">
    <location>
        <begin position="169"/>
        <end position="189"/>
    </location>
</feature>
<evidence type="ECO:0000256" key="8">
    <source>
        <dbReference type="ARBA" id="ARBA00023136"/>
    </source>
</evidence>